<dbReference type="AlphaFoldDB" id="A0A3P6RCP7"/>
<proteinExistence type="predicted"/>
<dbReference type="EMBL" id="UYRV01014094">
    <property type="protein sequence ID" value="VDK60066.1"/>
    <property type="molecule type" value="Genomic_DNA"/>
</dbReference>
<protein>
    <submittedName>
        <fullName evidence="1">Uncharacterized protein</fullName>
    </submittedName>
</protein>
<dbReference type="PANTHER" id="PTHR47163">
    <property type="entry name" value="DDE_TNP_IS1595 DOMAIN-CONTAINING PROTEIN"/>
    <property type="match status" value="1"/>
</dbReference>
<name>A0A3P6RCP7_CYLGO</name>
<dbReference type="PANTHER" id="PTHR47163:SF2">
    <property type="entry name" value="SI:DKEY-17M8.2"/>
    <property type="match status" value="1"/>
</dbReference>
<accession>A0A3P6RCP7</accession>
<sequence length="144" mass="16538">MGAVLSRRAASISGETALSSERSTTADEWFDATSSSAAATNEGAADPSWYWYASVTPGRLRLIVYHYLTVNYQMNFVDFNTGATQHIESRWQKFKRMAKQKCGINNSSYADYLKEFLWRKMFGKHEESLYNFWRQVADLYPVSC</sequence>
<evidence type="ECO:0000313" key="1">
    <source>
        <dbReference type="EMBL" id="VDK60066.1"/>
    </source>
</evidence>
<reference evidence="1 2" key="1">
    <citation type="submission" date="2018-11" db="EMBL/GenBank/DDBJ databases">
        <authorList>
            <consortium name="Pathogen Informatics"/>
        </authorList>
    </citation>
    <scope>NUCLEOTIDE SEQUENCE [LARGE SCALE GENOMIC DNA]</scope>
</reference>
<keyword evidence="2" id="KW-1185">Reference proteome</keyword>
<dbReference type="Proteomes" id="UP000271889">
    <property type="component" value="Unassembled WGS sequence"/>
</dbReference>
<dbReference type="OrthoDB" id="5809873at2759"/>
<organism evidence="1 2">
    <name type="scientific">Cylicostephanus goldi</name>
    <name type="common">Nematode worm</name>
    <dbReference type="NCBI Taxonomy" id="71465"/>
    <lineage>
        <taxon>Eukaryota</taxon>
        <taxon>Metazoa</taxon>
        <taxon>Ecdysozoa</taxon>
        <taxon>Nematoda</taxon>
        <taxon>Chromadorea</taxon>
        <taxon>Rhabditida</taxon>
        <taxon>Rhabditina</taxon>
        <taxon>Rhabditomorpha</taxon>
        <taxon>Strongyloidea</taxon>
        <taxon>Strongylidae</taxon>
        <taxon>Cylicostephanus</taxon>
    </lineage>
</organism>
<gene>
    <name evidence="1" type="ORF">CGOC_LOCUS4885</name>
</gene>
<evidence type="ECO:0000313" key="2">
    <source>
        <dbReference type="Proteomes" id="UP000271889"/>
    </source>
</evidence>
<dbReference type="InterPro" id="IPR053164">
    <property type="entry name" value="IS1016-like_transposase"/>
</dbReference>